<name>A0ABD0SKH2_LOXSC</name>
<dbReference type="InterPro" id="IPR019819">
    <property type="entry name" value="Carboxylesterase_B_CS"/>
</dbReference>
<dbReference type="InterPro" id="IPR002018">
    <property type="entry name" value="CarbesteraseB"/>
</dbReference>
<dbReference type="Proteomes" id="UP001549921">
    <property type="component" value="Unassembled WGS sequence"/>
</dbReference>
<sequence>MLRLHCPPRGKYWQNGTHDYRNPRKNKCECCYDEDCLYLSIYTPIFYNQSWNLPVIVWLDHDSKLHRPDFFIEEEVVVIVVTYRQFIFGFLNTGDEFAEGNMGAKDVLMSLKWIKNHISSFNGDPNRVTVAGAQSAATIVSSLILTSAAEGLFSRVIILSGSALSPADYRSYNFDIMNKLYWNLNGPFEKLNRTNLYNILANYSTGELMIASEDIFDSTEVRDSQRLINAFGPSIEVTKNAFMNKAPIDVYKARLTNNNVEVMIGFTSLEALVKLKGFIQNKKLLKYLNYNFQYLLPFEGIKDEYGSKRYRKIREKIMEFYFVNGTIGERSLRRYAKYVSDQVIYPLLRQARLQGCVSCRNVYVYRFAFKGALNVGWDSSARNLNWSGATSGDEICYLFRCKSVNDVYNSAVASNERHFIKKIARLLANYAKCGDPTPVKKDDILGDLKWEPLKDGVSIGALNMGRKLKMAEVPEEIRMNFWDQLKSEFFSEKVSKEEL</sequence>
<dbReference type="PROSITE" id="PS00941">
    <property type="entry name" value="CARBOXYLESTERASE_B_2"/>
    <property type="match status" value="1"/>
</dbReference>
<dbReference type="InterPro" id="IPR029058">
    <property type="entry name" value="AB_hydrolase_fold"/>
</dbReference>
<feature type="domain" description="Carboxylesterase type B" evidence="2">
    <location>
        <begin position="13"/>
        <end position="482"/>
    </location>
</feature>
<dbReference type="PANTHER" id="PTHR11559">
    <property type="entry name" value="CARBOXYLESTERASE"/>
    <property type="match status" value="1"/>
</dbReference>
<keyword evidence="1" id="KW-0325">Glycoprotein</keyword>
<evidence type="ECO:0000313" key="3">
    <source>
        <dbReference type="EMBL" id="KAL0820330.1"/>
    </source>
</evidence>
<dbReference type="InterPro" id="IPR050309">
    <property type="entry name" value="Type-B_Carboxylest/Lipase"/>
</dbReference>
<dbReference type="SUPFAM" id="SSF53474">
    <property type="entry name" value="alpha/beta-Hydrolases"/>
    <property type="match status" value="1"/>
</dbReference>
<gene>
    <name evidence="3" type="ORF">ABMA28_006230</name>
</gene>
<proteinExistence type="predicted"/>
<organism evidence="3 4">
    <name type="scientific">Loxostege sticticalis</name>
    <name type="common">Beet webworm moth</name>
    <dbReference type="NCBI Taxonomy" id="481309"/>
    <lineage>
        <taxon>Eukaryota</taxon>
        <taxon>Metazoa</taxon>
        <taxon>Ecdysozoa</taxon>
        <taxon>Arthropoda</taxon>
        <taxon>Hexapoda</taxon>
        <taxon>Insecta</taxon>
        <taxon>Pterygota</taxon>
        <taxon>Neoptera</taxon>
        <taxon>Endopterygota</taxon>
        <taxon>Lepidoptera</taxon>
        <taxon>Glossata</taxon>
        <taxon>Ditrysia</taxon>
        <taxon>Pyraloidea</taxon>
        <taxon>Crambidae</taxon>
        <taxon>Pyraustinae</taxon>
        <taxon>Loxostege</taxon>
    </lineage>
</organism>
<evidence type="ECO:0000259" key="2">
    <source>
        <dbReference type="Pfam" id="PF00135"/>
    </source>
</evidence>
<comment type="caution">
    <text evidence="3">The sequence shown here is derived from an EMBL/GenBank/DDBJ whole genome shotgun (WGS) entry which is preliminary data.</text>
</comment>
<dbReference type="AlphaFoldDB" id="A0ABD0SKH2"/>
<protein>
    <recommendedName>
        <fullName evidence="2">Carboxylesterase type B domain-containing protein</fullName>
    </recommendedName>
</protein>
<reference evidence="3 4" key="1">
    <citation type="submission" date="2024-06" db="EMBL/GenBank/DDBJ databases">
        <title>A chromosome-level genome assembly of beet webworm, Loxostege sticticalis.</title>
        <authorList>
            <person name="Zhang Y."/>
        </authorList>
    </citation>
    <scope>NUCLEOTIDE SEQUENCE [LARGE SCALE GENOMIC DNA]</scope>
    <source>
        <strain evidence="3">AQ028</strain>
        <tissue evidence="3">Male pupae</tissue>
    </source>
</reference>
<evidence type="ECO:0000256" key="1">
    <source>
        <dbReference type="ARBA" id="ARBA00023180"/>
    </source>
</evidence>
<dbReference type="Pfam" id="PF00135">
    <property type="entry name" value="COesterase"/>
    <property type="match status" value="1"/>
</dbReference>
<dbReference type="EMBL" id="JBEDNZ010000019">
    <property type="protein sequence ID" value="KAL0820330.1"/>
    <property type="molecule type" value="Genomic_DNA"/>
</dbReference>
<evidence type="ECO:0000313" key="4">
    <source>
        <dbReference type="Proteomes" id="UP001549921"/>
    </source>
</evidence>
<accession>A0ABD0SKH2</accession>
<dbReference type="Gene3D" id="3.40.50.1820">
    <property type="entry name" value="alpha/beta hydrolase"/>
    <property type="match status" value="1"/>
</dbReference>